<keyword evidence="6" id="KW-0271">Exosome</keyword>
<evidence type="ECO:0000259" key="10">
    <source>
        <dbReference type="Pfam" id="PF03725"/>
    </source>
</evidence>
<dbReference type="InterPro" id="IPR050080">
    <property type="entry name" value="RNase_PH"/>
</dbReference>
<comment type="caution">
    <text evidence="11">The sequence shown here is derived from an EMBL/GenBank/DDBJ whole genome shotgun (WGS) entry which is preliminary data.</text>
</comment>
<dbReference type="GO" id="GO:0016075">
    <property type="term" value="P:rRNA catabolic process"/>
    <property type="evidence" value="ECO:0007669"/>
    <property type="project" value="TreeGrafter"/>
</dbReference>
<dbReference type="InterPro" id="IPR015847">
    <property type="entry name" value="ExoRNase_PH_dom2"/>
</dbReference>
<evidence type="ECO:0000256" key="6">
    <source>
        <dbReference type="ARBA" id="ARBA00022835"/>
    </source>
</evidence>
<dbReference type="SUPFAM" id="SSF54211">
    <property type="entry name" value="Ribosomal protein S5 domain 2-like"/>
    <property type="match status" value="1"/>
</dbReference>
<dbReference type="SUPFAM" id="SSF55666">
    <property type="entry name" value="Ribonuclease PH domain 2-like"/>
    <property type="match status" value="1"/>
</dbReference>
<name>A0AAW1PDB1_9CHLO</name>
<dbReference type="GO" id="GO:0003723">
    <property type="term" value="F:RNA binding"/>
    <property type="evidence" value="ECO:0007669"/>
    <property type="project" value="UniProtKB-KW"/>
</dbReference>
<dbReference type="Pfam" id="PF03725">
    <property type="entry name" value="RNase_PH_C"/>
    <property type="match status" value="1"/>
</dbReference>
<sequence length="238" mass="25382">MQSVPFHAAERPLELLSNGTRLDGRSLEEFRRGIFLSTRSVSQASGSSYVEFDNTKVIVAIYGPREGGHSEGLYEQGRLQCDVSFAAFASRQRKQTGDRAKMSKQNAYEKELASQLCTALTPAVQLASFPKSVVDVCCVVLESGGSDLAVATCAAALALADAGIEMLDLVAACSVSRVGDQLLLDPTTDEAHREGGNLMLAMMPTANLVTSIMLAGEHTSAQATEGYRLSSYLLQPLA</sequence>
<evidence type="ECO:0000256" key="8">
    <source>
        <dbReference type="ARBA" id="ARBA00023242"/>
    </source>
</evidence>
<protein>
    <submittedName>
        <fullName evidence="11">Uncharacterized protein</fullName>
    </submittedName>
</protein>
<dbReference type="InterPro" id="IPR027408">
    <property type="entry name" value="PNPase/RNase_PH_dom_sf"/>
</dbReference>
<evidence type="ECO:0000256" key="5">
    <source>
        <dbReference type="ARBA" id="ARBA00022552"/>
    </source>
</evidence>
<evidence type="ECO:0000256" key="2">
    <source>
        <dbReference type="ARBA" id="ARBA00004496"/>
    </source>
</evidence>
<comment type="subcellular location">
    <subcellularLocation>
        <location evidence="2">Cytoplasm</location>
    </subcellularLocation>
    <subcellularLocation>
        <location evidence="1">Nucleus</location>
    </subcellularLocation>
</comment>
<evidence type="ECO:0000256" key="3">
    <source>
        <dbReference type="ARBA" id="ARBA00006678"/>
    </source>
</evidence>
<feature type="domain" description="Exoribonuclease phosphorolytic" evidence="9">
    <location>
        <begin position="32"/>
        <end position="165"/>
    </location>
</feature>
<feature type="domain" description="Exoribonuclease phosphorolytic" evidence="10">
    <location>
        <begin position="168"/>
        <end position="217"/>
    </location>
</feature>
<dbReference type="Proteomes" id="UP001465755">
    <property type="component" value="Unassembled WGS sequence"/>
</dbReference>
<evidence type="ECO:0000256" key="4">
    <source>
        <dbReference type="ARBA" id="ARBA00022490"/>
    </source>
</evidence>
<evidence type="ECO:0000256" key="7">
    <source>
        <dbReference type="ARBA" id="ARBA00022884"/>
    </source>
</evidence>
<keyword evidence="8" id="KW-0539">Nucleus</keyword>
<organism evidence="11 12">
    <name type="scientific">Symbiochloris irregularis</name>
    <dbReference type="NCBI Taxonomy" id="706552"/>
    <lineage>
        <taxon>Eukaryota</taxon>
        <taxon>Viridiplantae</taxon>
        <taxon>Chlorophyta</taxon>
        <taxon>core chlorophytes</taxon>
        <taxon>Trebouxiophyceae</taxon>
        <taxon>Trebouxiales</taxon>
        <taxon>Trebouxiaceae</taxon>
        <taxon>Symbiochloris</taxon>
    </lineage>
</organism>
<gene>
    <name evidence="11" type="ORF">WJX73_000745</name>
</gene>
<dbReference type="GO" id="GO:0000177">
    <property type="term" value="C:cytoplasmic exosome (RNase complex)"/>
    <property type="evidence" value="ECO:0007669"/>
    <property type="project" value="TreeGrafter"/>
</dbReference>
<evidence type="ECO:0000313" key="12">
    <source>
        <dbReference type="Proteomes" id="UP001465755"/>
    </source>
</evidence>
<keyword evidence="5" id="KW-0698">rRNA processing</keyword>
<dbReference type="InterPro" id="IPR020568">
    <property type="entry name" value="Ribosomal_Su5_D2-typ_SF"/>
</dbReference>
<dbReference type="GO" id="GO:0000176">
    <property type="term" value="C:nuclear exosome (RNase complex)"/>
    <property type="evidence" value="ECO:0007669"/>
    <property type="project" value="TreeGrafter"/>
</dbReference>
<dbReference type="GO" id="GO:0034475">
    <property type="term" value="P:U4 snRNA 3'-end processing"/>
    <property type="evidence" value="ECO:0007669"/>
    <property type="project" value="TreeGrafter"/>
</dbReference>
<reference evidence="11 12" key="1">
    <citation type="journal article" date="2024" name="Nat. Commun.">
        <title>Phylogenomics reveals the evolutionary origins of lichenization in chlorophyte algae.</title>
        <authorList>
            <person name="Puginier C."/>
            <person name="Libourel C."/>
            <person name="Otte J."/>
            <person name="Skaloud P."/>
            <person name="Haon M."/>
            <person name="Grisel S."/>
            <person name="Petersen M."/>
            <person name="Berrin J.G."/>
            <person name="Delaux P.M."/>
            <person name="Dal Grande F."/>
            <person name="Keller J."/>
        </authorList>
    </citation>
    <scope>NUCLEOTIDE SEQUENCE [LARGE SCALE GENOMIC DNA]</scope>
    <source>
        <strain evidence="11 12">SAG 2036</strain>
    </source>
</reference>
<comment type="similarity">
    <text evidence="3">Belongs to the RNase PH family.</text>
</comment>
<dbReference type="Pfam" id="PF01138">
    <property type="entry name" value="RNase_PH"/>
    <property type="match status" value="1"/>
</dbReference>
<dbReference type="CDD" id="cd11371">
    <property type="entry name" value="RNase_PH_MTR3"/>
    <property type="match status" value="1"/>
</dbReference>
<keyword evidence="7" id="KW-0694">RNA-binding</keyword>
<dbReference type="AlphaFoldDB" id="A0AAW1PDB1"/>
<dbReference type="Gene3D" id="3.30.230.70">
    <property type="entry name" value="GHMP Kinase, N-terminal domain"/>
    <property type="match status" value="1"/>
</dbReference>
<keyword evidence="12" id="KW-1185">Reference proteome</keyword>
<dbReference type="GO" id="GO:0006364">
    <property type="term" value="P:rRNA processing"/>
    <property type="evidence" value="ECO:0007669"/>
    <property type="project" value="UniProtKB-KW"/>
</dbReference>
<dbReference type="InterPro" id="IPR001247">
    <property type="entry name" value="ExoRNase_PH_dom1"/>
</dbReference>
<keyword evidence="4" id="KW-0963">Cytoplasm</keyword>
<dbReference type="InterPro" id="IPR036345">
    <property type="entry name" value="ExoRNase_PH_dom2_sf"/>
</dbReference>
<dbReference type="EMBL" id="JALJOQ010000041">
    <property type="protein sequence ID" value="KAK9805799.1"/>
    <property type="molecule type" value="Genomic_DNA"/>
</dbReference>
<dbReference type="PANTHER" id="PTHR11953">
    <property type="entry name" value="EXOSOME COMPLEX COMPONENT"/>
    <property type="match status" value="1"/>
</dbReference>
<dbReference type="PANTHER" id="PTHR11953:SF2">
    <property type="entry name" value="EXOSOME COMPLEX COMPONENT MTR3"/>
    <property type="match status" value="1"/>
</dbReference>
<accession>A0AAW1PDB1</accession>
<dbReference type="GO" id="GO:0071028">
    <property type="term" value="P:nuclear mRNA surveillance"/>
    <property type="evidence" value="ECO:0007669"/>
    <property type="project" value="TreeGrafter"/>
</dbReference>
<evidence type="ECO:0000256" key="1">
    <source>
        <dbReference type="ARBA" id="ARBA00004123"/>
    </source>
</evidence>
<dbReference type="GO" id="GO:0071051">
    <property type="term" value="P:poly(A)-dependent snoRNA 3'-end processing"/>
    <property type="evidence" value="ECO:0007669"/>
    <property type="project" value="TreeGrafter"/>
</dbReference>
<evidence type="ECO:0000313" key="11">
    <source>
        <dbReference type="EMBL" id="KAK9805799.1"/>
    </source>
</evidence>
<proteinExistence type="inferred from homology"/>
<dbReference type="GO" id="GO:0005730">
    <property type="term" value="C:nucleolus"/>
    <property type="evidence" value="ECO:0007669"/>
    <property type="project" value="TreeGrafter"/>
</dbReference>
<evidence type="ECO:0000259" key="9">
    <source>
        <dbReference type="Pfam" id="PF01138"/>
    </source>
</evidence>